<proteinExistence type="inferred from homology"/>
<feature type="transmembrane region" description="Helical" evidence="8">
    <location>
        <begin position="191"/>
        <end position="211"/>
    </location>
</feature>
<evidence type="ECO:0000256" key="1">
    <source>
        <dbReference type="ARBA" id="ARBA00004651"/>
    </source>
</evidence>
<evidence type="ECO:0000256" key="7">
    <source>
        <dbReference type="ARBA" id="ARBA00023136"/>
    </source>
</evidence>
<gene>
    <name evidence="9" type="ORF">BACCIP111883_02740</name>
</gene>
<evidence type="ECO:0000313" key="10">
    <source>
        <dbReference type="Proteomes" id="UP000789833"/>
    </source>
</evidence>
<evidence type="ECO:0000256" key="5">
    <source>
        <dbReference type="ARBA" id="ARBA00022833"/>
    </source>
</evidence>
<reference evidence="9 10" key="1">
    <citation type="submission" date="2021-10" db="EMBL/GenBank/DDBJ databases">
        <authorList>
            <person name="Criscuolo A."/>
        </authorList>
    </citation>
    <scope>NUCLEOTIDE SEQUENCE [LARGE SCALE GENOMIC DNA]</scope>
    <source>
        <strain evidence="10">CIP 111883</strain>
    </source>
</reference>
<organism evidence="9 10">
    <name type="scientific">Sutcliffiella rhizosphaerae</name>
    <dbReference type="NCBI Taxonomy" id="2880967"/>
    <lineage>
        <taxon>Bacteria</taxon>
        <taxon>Bacillati</taxon>
        <taxon>Bacillota</taxon>
        <taxon>Bacilli</taxon>
        <taxon>Bacillales</taxon>
        <taxon>Bacillaceae</taxon>
        <taxon>Sutcliffiella</taxon>
    </lineage>
</organism>
<protein>
    <recommendedName>
        <fullName evidence="11">ZIP family metal transporter</fullName>
    </recommendedName>
</protein>
<evidence type="ECO:0000256" key="2">
    <source>
        <dbReference type="ARBA" id="ARBA00006939"/>
    </source>
</evidence>
<evidence type="ECO:0008006" key="11">
    <source>
        <dbReference type="Google" id="ProtNLM"/>
    </source>
</evidence>
<evidence type="ECO:0000313" key="9">
    <source>
        <dbReference type="EMBL" id="CAG9621949.1"/>
    </source>
</evidence>
<feature type="transmembrane region" description="Helical" evidence="8">
    <location>
        <begin position="130"/>
        <end position="151"/>
    </location>
</feature>
<keyword evidence="10" id="KW-1185">Reference proteome</keyword>
<evidence type="ECO:0000256" key="3">
    <source>
        <dbReference type="ARBA" id="ARBA00022475"/>
    </source>
</evidence>
<evidence type="ECO:0000256" key="6">
    <source>
        <dbReference type="ARBA" id="ARBA00022989"/>
    </source>
</evidence>
<dbReference type="Proteomes" id="UP000789833">
    <property type="component" value="Unassembled WGS sequence"/>
</dbReference>
<feature type="transmembrane region" description="Helical" evidence="8">
    <location>
        <begin position="103"/>
        <end position="124"/>
    </location>
</feature>
<keyword evidence="5" id="KW-0862">Zinc</keyword>
<dbReference type="EMBL" id="CAKJTJ010000015">
    <property type="protein sequence ID" value="CAG9621949.1"/>
    <property type="molecule type" value="Genomic_DNA"/>
</dbReference>
<keyword evidence="7 8" id="KW-0472">Membrane</keyword>
<sequence>MLQALFWGMVAGGALLIGALAGLFIPVPRRVTGYIMAFGTGVLIGAASFELLGKIKKEIGFSYVIFGFIIGALIFTCFELLISKKGGKDRKLSRQKLENHSGMAIFIGSIIDAIPESIIIGVGILKSNTVSWVLVLAIFISNIPEALSSSVGLKKDGFSPKKIIYLWTFVLILTSLSSFFGYVLFSKLNESYMYLVSGLAAGGIIAMVASTMMPEAFEEGGPIVGLLTALGLLCSYILSAGIL</sequence>
<keyword evidence="4 8" id="KW-0812">Transmembrane</keyword>
<comment type="caution">
    <text evidence="9">The sequence shown here is derived from an EMBL/GenBank/DDBJ whole genome shotgun (WGS) entry which is preliminary data.</text>
</comment>
<evidence type="ECO:0000256" key="8">
    <source>
        <dbReference type="SAM" id="Phobius"/>
    </source>
</evidence>
<feature type="transmembrane region" description="Helical" evidence="8">
    <location>
        <begin position="61"/>
        <end position="82"/>
    </location>
</feature>
<evidence type="ECO:0000256" key="4">
    <source>
        <dbReference type="ARBA" id="ARBA00022692"/>
    </source>
</evidence>
<accession>A0ABM8YPN3</accession>
<dbReference type="PANTHER" id="PTHR11040">
    <property type="entry name" value="ZINC/IRON TRANSPORTER"/>
    <property type="match status" value="1"/>
</dbReference>
<name>A0ABM8YPN3_9BACI</name>
<keyword evidence="6 8" id="KW-1133">Transmembrane helix</keyword>
<dbReference type="RefSeq" id="WP_230501987.1">
    <property type="nucleotide sequence ID" value="NZ_CAKJTJ010000015.1"/>
</dbReference>
<keyword evidence="3" id="KW-1003">Cell membrane</keyword>
<feature type="transmembrane region" description="Helical" evidence="8">
    <location>
        <begin position="31"/>
        <end position="49"/>
    </location>
</feature>
<feature type="transmembrane region" description="Helical" evidence="8">
    <location>
        <begin position="223"/>
        <end position="242"/>
    </location>
</feature>
<comment type="similarity">
    <text evidence="2">Belongs to the ZIP transporter (TC 2.A.5) family.</text>
</comment>
<dbReference type="PANTHER" id="PTHR11040:SF211">
    <property type="entry name" value="ZINC TRANSPORTER ZIP11"/>
    <property type="match status" value="1"/>
</dbReference>
<comment type="subcellular location">
    <subcellularLocation>
        <location evidence="1">Cell membrane</location>
        <topology evidence="1">Multi-pass membrane protein</topology>
    </subcellularLocation>
</comment>
<feature type="transmembrane region" description="Helical" evidence="8">
    <location>
        <begin position="163"/>
        <end position="185"/>
    </location>
</feature>
<dbReference type="Pfam" id="PF02535">
    <property type="entry name" value="Zip"/>
    <property type="match status" value="1"/>
</dbReference>
<feature type="transmembrane region" description="Helical" evidence="8">
    <location>
        <begin position="6"/>
        <end position="24"/>
    </location>
</feature>
<dbReference type="InterPro" id="IPR003689">
    <property type="entry name" value="ZIP"/>
</dbReference>